<keyword evidence="2" id="KW-1185">Reference proteome</keyword>
<dbReference type="EMBL" id="JAGWCR010000004">
    <property type="protein sequence ID" value="MBS3648841.1"/>
    <property type="molecule type" value="Genomic_DNA"/>
</dbReference>
<organism evidence="1 2">
    <name type="scientific">Pseudaminobacter soli</name>
    <name type="common">ex Zhang et al. 2022</name>
    <dbReference type="NCBI Taxonomy" id="2831468"/>
    <lineage>
        <taxon>Bacteria</taxon>
        <taxon>Pseudomonadati</taxon>
        <taxon>Pseudomonadota</taxon>
        <taxon>Alphaproteobacteria</taxon>
        <taxon>Hyphomicrobiales</taxon>
        <taxon>Phyllobacteriaceae</taxon>
        <taxon>Pseudaminobacter</taxon>
    </lineage>
</organism>
<evidence type="ECO:0000313" key="2">
    <source>
        <dbReference type="Proteomes" id="UP000680348"/>
    </source>
</evidence>
<dbReference type="RefSeq" id="WP_188254403.1">
    <property type="nucleotide sequence ID" value="NZ_JABVCF010000004.1"/>
</dbReference>
<dbReference type="AlphaFoldDB" id="A0A942DX03"/>
<accession>A0A942DX03</accession>
<name>A0A942DX03_9HYPH</name>
<comment type="caution">
    <text evidence="1">The sequence shown here is derived from an EMBL/GenBank/DDBJ whole genome shotgun (WGS) entry which is preliminary data.</text>
</comment>
<dbReference type="Proteomes" id="UP000680348">
    <property type="component" value="Unassembled WGS sequence"/>
</dbReference>
<protein>
    <submittedName>
        <fullName evidence="1">Uncharacterized protein</fullName>
    </submittedName>
</protein>
<gene>
    <name evidence="1" type="ORF">KEU06_09505</name>
</gene>
<reference evidence="1" key="1">
    <citation type="submission" date="2021-04" db="EMBL/GenBank/DDBJ databases">
        <title>Pseudaminobacter soli sp. nov., isolated from paddy soil contaminated by heavy metals.</title>
        <authorList>
            <person name="Zhang K."/>
        </authorList>
    </citation>
    <scope>NUCLEOTIDE SEQUENCE</scope>
    <source>
        <strain evidence="1">19-2017</strain>
    </source>
</reference>
<sequence>MSRLKTLLKEVVERISFKLALPDYPTLHNVEECVGIFARDYSMFTDFVHVRRVHLKRFSIVRREEFLMTRQDFLTLYGNSRWRKLS</sequence>
<proteinExistence type="predicted"/>
<evidence type="ECO:0000313" key="1">
    <source>
        <dbReference type="EMBL" id="MBS3648841.1"/>
    </source>
</evidence>